<keyword evidence="3" id="KW-0624">Polysaccharide degradation</keyword>
<evidence type="ECO:0000256" key="9">
    <source>
        <dbReference type="ARBA" id="ARBA00034075"/>
    </source>
</evidence>
<evidence type="ECO:0000256" key="4">
    <source>
        <dbReference type="ARBA" id="ARBA00022723"/>
    </source>
</evidence>
<comment type="similarity">
    <text evidence="1 10">Belongs to the tannase family.</text>
</comment>
<feature type="compositionally biased region" description="Low complexity" evidence="11">
    <location>
        <begin position="147"/>
        <end position="164"/>
    </location>
</feature>
<name>A0A2D3UXZ4_9PEZI</name>
<evidence type="ECO:0000256" key="3">
    <source>
        <dbReference type="ARBA" id="ARBA00022651"/>
    </source>
</evidence>
<keyword evidence="3" id="KW-0119">Carbohydrate metabolism</keyword>
<dbReference type="InterPro" id="IPR029058">
    <property type="entry name" value="AB_hydrolase_fold"/>
</dbReference>
<dbReference type="PANTHER" id="PTHR33938:SF15">
    <property type="entry name" value="FERULOYL ESTERASE B-RELATED"/>
    <property type="match status" value="1"/>
</dbReference>
<keyword evidence="3" id="KW-0858">Xylan degradation</keyword>
<keyword evidence="4" id="KW-0479">Metal-binding</keyword>
<dbReference type="GO" id="GO:0045493">
    <property type="term" value="P:xylan catabolic process"/>
    <property type="evidence" value="ECO:0007669"/>
    <property type="project" value="UniProtKB-KW"/>
</dbReference>
<evidence type="ECO:0000313" key="12">
    <source>
        <dbReference type="EMBL" id="CZT22927.1"/>
    </source>
</evidence>
<keyword evidence="6 10" id="KW-0378">Hydrolase</keyword>
<feature type="region of interest" description="Disordered" evidence="11">
    <location>
        <begin position="147"/>
        <end position="210"/>
    </location>
</feature>
<evidence type="ECO:0000256" key="8">
    <source>
        <dbReference type="ARBA" id="ARBA00023157"/>
    </source>
</evidence>
<dbReference type="Proteomes" id="UP000225277">
    <property type="component" value="Unassembled WGS sequence"/>
</dbReference>
<dbReference type="GO" id="GO:0046872">
    <property type="term" value="F:metal ion binding"/>
    <property type="evidence" value="ECO:0007669"/>
    <property type="project" value="UniProtKB-KW"/>
</dbReference>
<feature type="chain" id="PRO_5013424958" description="Carboxylic ester hydrolase" evidence="10">
    <location>
        <begin position="19"/>
        <end position="753"/>
    </location>
</feature>
<feature type="region of interest" description="Disordered" evidence="11">
    <location>
        <begin position="71"/>
        <end position="122"/>
    </location>
</feature>
<feature type="signal peptide" evidence="10">
    <location>
        <begin position="1"/>
        <end position="18"/>
    </location>
</feature>
<dbReference type="EMBL" id="FJUY01000014">
    <property type="protein sequence ID" value="CZT22927.1"/>
    <property type="molecule type" value="Genomic_DNA"/>
</dbReference>
<dbReference type="Pfam" id="PF07519">
    <property type="entry name" value="Tannase"/>
    <property type="match status" value="1"/>
</dbReference>
<feature type="compositionally biased region" description="Pro residues" evidence="11">
    <location>
        <begin position="196"/>
        <end position="207"/>
    </location>
</feature>
<keyword evidence="2" id="KW-0719">Serine esterase</keyword>
<dbReference type="AlphaFoldDB" id="A0A2D3UXZ4"/>
<dbReference type="OrthoDB" id="3039123at2759"/>
<evidence type="ECO:0000313" key="13">
    <source>
        <dbReference type="Proteomes" id="UP000225277"/>
    </source>
</evidence>
<gene>
    <name evidence="12" type="ORF">RCC_08635</name>
</gene>
<dbReference type="EC" id="3.1.1.-" evidence="10"/>
<accession>A0A2D3UXZ4</accession>
<dbReference type="GO" id="GO:0030600">
    <property type="term" value="F:feruloyl esterase activity"/>
    <property type="evidence" value="ECO:0007669"/>
    <property type="project" value="UniProtKB-EC"/>
</dbReference>
<sequence>MFFALPVLLAALLGRGAAETPWVGHDPGDRRQVAAADPASTIRDEITRLEDALRVEYSQLASLCNTNPSACAPYSTSTNTRRSSIPSVSSRSSAASISSANSLTASSSAATSTPASKSSSLRSTAVTISVAPNTSFPLSVSRFSTVSTSSSTTSSRTSTTTSSGSPPPPSTAAPSAKANSTTSTTTSSMGGIISTPSPPAPPAPGTPDPMASVSCETLCSSLTFPTGFDASPVSCVSYAANSTITITGGQAESTCGTSFVPEVDVCRVVLTVATSEESEVYMEVWLPEGESEWNGRTMSTDNGGVNGCVKFVDMQYVTSLGFAAIGDNAGHNGSSFDGSWFAESNELILDWAYRARHSSVVVGKAVVNQFYNTPAEYSYYIGCSAGGAQGMKSAQEYPDDFDGIISGSAASDFNHLQAWSGRFLQLTGSPTAETFLTSADWLTVQTAIFDQCDAAIDGVDDGILEDPTACQFDSSVLACSNNATLAGCLTDIQVTTVNNVFSELYNTEGELLYPALQYGSQVDAFRLGQLSGAAQGISRDWYKFAVVDDPDWEAVDMSQADYARADELDAFHGGVSAYSGDLSAFQASGGKLLMYHGMADPLVTQGNSQRYYLKVAQSLGLDNSGLDDFFRLFRISGMAHCGVGGISGAGAWMFGQNRVASVAPNSIISDLQDWVEDDVAPDTLTGTKFWYDTPSLGVQFTRAHCRFPYRTTYRGNGLDSTLASSWSCELIEDWQECGVGASPRLCNVDGSFL</sequence>
<evidence type="ECO:0000256" key="1">
    <source>
        <dbReference type="ARBA" id="ARBA00006249"/>
    </source>
</evidence>
<feature type="unsure residue" description="D or N" evidence="12">
    <location>
        <position position="208"/>
    </location>
</feature>
<evidence type="ECO:0000256" key="11">
    <source>
        <dbReference type="SAM" id="MobiDB-lite"/>
    </source>
</evidence>
<evidence type="ECO:0000256" key="5">
    <source>
        <dbReference type="ARBA" id="ARBA00022729"/>
    </source>
</evidence>
<protein>
    <recommendedName>
        <fullName evidence="10">Carboxylic ester hydrolase</fullName>
        <ecNumber evidence="10">3.1.1.-</ecNumber>
    </recommendedName>
</protein>
<dbReference type="Gene3D" id="3.40.50.1820">
    <property type="entry name" value="alpha/beta hydrolase"/>
    <property type="match status" value="1"/>
</dbReference>
<evidence type="ECO:0000256" key="6">
    <source>
        <dbReference type="ARBA" id="ARBA00022801"/>
    </source>
</evidence>
<evidence type="ECO:0000256" key="2">
    <source>
        <dbReference type="ARBA" id="ARBA00022487"/>
    </source>
</evidence>
<keyword evidence="7" id="KW-0106">Calcium</keyword>
<evidence type="ECO:0000256" key="7">
    <source>
        <dbReference type="ARBA" id="ARBA00022837"/>
    </source>
</evidence>
<keyword evidence="5 10" id="KW-0732">Signal</keyword>
<evidence type="ECO:0000256" key="10">
    <source>
        <dbReference type="RuleBase" id="RU361238"/>
    </source>
</evidence>
<keyword evidence="8" id="KW-1015">Disulfide bond</keyword>
<proteinExistence type="inferred from homology"/>
<dbReference type="InterPro" id="IPR011118">
    <property type="entry name" value="Tannase/feruloyl_esterase"/>
</dbReference>
<dbReference type="PANTHER" id="PTHR33938">
    <property type="entry name" value="FERULOYL ESTERASE B-RELATED"/>
    <property type="match status" value="1"/>
</dbReference>
<reference evidence="12 13" key="1">
    <citation type="submission" date="2016-03" db="EMBL/GenBank/DDBJ databases">
        <authorList>
            <person name="Ploux O."/>
        </authorList>
    </citation>
    <scope>NUCLEOTIDE SEQUENCE [LARGE SCALE GENOMIC DNA]</scope>
    <source>
        <strain evidence="12 13">URUG2</strain>
    </source>
</reference>
<feature type="compositionally biased region" description="Low complexity" evidence="11">
    <location>
        <begin position="79"/>
        <end position="122"/>
    </location>
</feature>
<dbReference type="SUPFAM" id="SSF53474">
    <property type="entry name" value="alpha/beta-Hydrolases"/>
    <property type="match status" value="1"/>
</dbReference>
<organism evidence="12 13">
    <name type="scientific">Ramularia collo-cygni</name>
    <dbReference type="NCBI Taxonomy" id="112498"/>
    <lineage>
        <taxon>Eukaryota</taxon>
        <taxon>Fungi</taxon>
        <taxon>Dikarya</taxon>
        <taxon>Ascomycota</taxon>
        <taxon>Pezizomycotina</taxon>
        <taxon>Dothideomycetes</taxon>
        <taxon>Dothideomycetidae</taxon>
        <taxon>Mycosphaerellales</taxon>
        <taxon>Mycosphaerellaceae</taxon>
        <taxon>Ramularia</taxon>
    </lineage>
</organism>
<comment type="catalytic activity">
    <reaction evidence="9">
        <text>feruloyl-polysaccharide + H2O = ferulate + polysaccharide.</text>
        <dbReference type="EC" id="3.1.1.73"/>
    </reaction>
</comment>
<keyword evidence="13" id="KW-1185">Reference proteome</keyword>
<feature type="compositionally biased region" description="Low complexity" evidence="11">
    <location>
        <begin position="172"/>
        <end position="195"/>
    </location>
</feature>